<reference evidence="1 2" key="1">
    <citation type="journal article" date="2019" name="Nat. Ecol. Evol.">
        <title>Megaphylogeny resolves global patterns of mushroom evolution.</title>
        <authorList>
            <person name="Varga T."/>
            <person name="Krizsan K."/>
            <person name="Foldi C."/>
            <person name="Dima B."/>
            <person name="Sanchez-Garcia M."/>
            <person name="Sanchez-Ramirez S."/>
            <person name="Szollosi G.J."/>
            <person name="Szarkandi J.G."/>
            <person name="Papp V."/>
            <person name="Albert L."/>
            <person name="Andreopoulos W."/>
            <person name="Angelini C."/>
            <person name="Antonin V."/>
            <person name="Barry K.W."/>
            <person name="Bougher N.L."/>
            <person name="Buchanan P."/>
            <person name="Buyck B."/>
            <person name="Bense V."/>
            <person name="Catcheside P."/>
            <person name="Chovatia M."/>
            <person name="Cooper J."/>
            <person name="Damon W."/>
            <person name="Desjardin D."/>
            <person name="Finy P."/>
            <person name="Geml J."/>
            <person name="Haridas S."/>
            <person name="Hughes K."/>
            <person name="Justo A."/>
            <person name="Karasinski D."/>
            <person name="Kautmanova I."/>
            <person name="Kiss B."/>
            <person name="Kocsube S."/>
            <person name="Kotiranta H."/>
            <person name="LaButti K.M."/>
            <person name="Lechner B.E."/>
            <person name="Liimatainen K."/>
            <person name="Lipzen A."/>
            <person name="Lukacs Z."/>
            <person name="Mihaltcheva S."/>
            <person name="Morgado L.N."/>
            <person name="Niskanen T."/>
            <person name="Noordeloos M.E."/>
            <person name="Ohm R.A."/>
            <person name="Ortiz-Santana B."/>
            <person name="Ovrebo C."/>
            <person name="Racz N."/>
            <person name="Riley R."/>
            <person name="Savchenko A."/>
            <person name="Shiryaev A."/>
            <person name="Soop K."/>
            <person name="Spirin V."/>
            <person name="Szebenyi C."/>
            <person name="Tomsovsky M."/>
            <person name="Tulloss R.E."/>
            <person name="Uehling J."/>
            <person name="Grigoriev I.V."/>
            <person name="Vagvolgyi C."/>
            <person name="Papp T."/>
            <person name="Martin F.M."/>
            <person name="Miettinen O."/>
            <person name="Hibbett D.S."/>
            <person name="Nagy L.G."/>
        </authorList>
    </citation>
    <scope>NUCLEOTIDE SEQUENCE [LARGE SCALE GENOMIC DNA]</scope>
    <source>
        <strain evidence="1 2">NL-1719</strain>
    </source>
</reference>
<evidence type="ECO:0000313" key="1">
    <source>
        <dbReference type="EMBL" id="TFK59552.1"/>
    </source>
</evidence>
<evidence type="ECO:0000313" key="2">
    <source>
        <dbReference type="Proteomes" id="UP000308600"/>
    </source>
</evidence>
<protein>
    <submittedName>
        <fullName evidence="1">Uncharacterized protein</fullName>
    </submittedName>
</protein>
<dbReference type="Proteomes" id="UP000308600">
    <property type="component" value="Unassembled WGS sequence"/>
</dbReference>
<dbReference type="EMBL" id="ML208946">
    <property type="protein sequence ID" value="TFK59552.1"/>
    <property type="molecule type" value="Genomic_DNA"/>
</dbReference>
<sequence>MERAQKSYQVLSGVTASEANQITAYFGTVDALFNANSINDVVLCVYEPDSKLQSDFNIFVKKQGEVSKLSDSQKKLLSDILQPSSSVDQSEHPDVQVEVQDEFQEEDFQEFFSMVDDDLEKVIQQEKDLENNADSSHEGASNTGSSANTGKVDFHNDGEQGHVSNDEIQGEPKMKHAYMDSGDESFSLSGRSSDGFEGEGLASDVMSQDVSLEDIQEPEERLLRSRHKHKQAGTQPRIDQAQKGTSNTARQSILQHPDIVQTEMLKNLDFVFNTKYNVLICLSCQSAINVPTLVEHFTNQRKVRDLSNKEAVIYVKKNPIHSFHEKVTAKTRKALVDDLITHGHIGDEKDISGTSEWKGSKTVRDLFEGVSKPFIVGLNIESGYFKCPKCIQAFISLASLKLHGKSEHNTTLSTRHTTCVQTFTRSVTNGFSWSVHFEESEMDLWNIGSAIDVNTTYQQYKMYKNLQLQSIPSPVPPRLDVMVPFIKESGISDFTNAFDWVVIKKTISAPNKNKNKAYKFIEKVHSKCYETKIDGAKSIHGPIAIKMTNVHRFSQQRPPFSVEKGKSTVSAYTAGEREFVWTLYQVFTKLNTLQNNPFIFIKEQETALKRFVQAVQSSHETASDLLDLLLESIYFPSDFGGLAKSIFASPLITFIVSKLFSKKGFWISDSDLATIPPFIAKLQFSIRLRAFTLVKARILQEPQEADPYVKFERFFEQYLQDCNTSPFAAMRYFLSGLSRFVLHSPRPAILWWLGAIVKIGPYELNIEAYKKGIHEQIVELIALIEKHVFFGLLKFQDSIKEHQKDYILKRVQQSLTLFNPQEDALVKQLKSNNIVFDDAKSLSDKNCLQYMGTLNYIWKKMYVLFHLTQGPPGRGTEEALLRPYSSREIPSNVVYRPLTKIGGIQTQYQKSGNLTGETKSIHRWLPPVVWWLYNWLCESRAMEVLVVSKVFKKDIKEVADVYATSMFATLGRPWKAEDMSTFLSAWFKERFDIYLGLRLYRHLSVAISYKSLESCTSEKAEHLKAIVKVMALQSSNLSHTYQGTLNYAEGCMAICEQWHDWHELNTLYDEGKIFESIAQAKILQKSITIPTQPGNLPHMTQNRARKSVCHTYSEDESEVMEASDSNNESSGSGHEEDDSLIEYEVVAILLEERRMNQLLYYVLWEGGECTWEPKKNLENAQDCLIEYTRRQEIVQKNEHLERQSEVILGHRTKEETLEYLVYSKLNKKHEWTPGNQVNGTLVELYWEVDNQVTKSLEDDSTSDIAGDVVIGDHYLGNIVPRYAIRKENEVESEWLDEDEVAEAYPKALARYKNEHQIM</sequence>
<accession>A0ACD3A1H2</accession>
<name>A0ACD3A1H2_9AGAR</name>
<proteinExistence type="predicted"/>
<gene>
    <name evidence="1" type="ORF">BDN72DRAFT_905739</name>
</gene>
<organism evidence="1 2">
    <name type="scientific">Pluteus cervinus</name>
    <dbReference type="NCBI Taxonomy" id="181527"/>
    <lineage>
        <taxon>Eukaryota</taxon>
        <taxon>Fungi</taxon>
        <taxon>Dikarya</taxon>
        <taxon>Basidiomycota</taxon>
        <taxon>Agaricomycotina</taxon>
        <taxon>Agaricomycetes</taxon>
        <taxon>Agaricomycetidae</taxon>
        <taxon>Agaricales</taxon>
        <taxon>Pluteineae</taxon>
        <taxon>Pluteaceae</taxon>
        <taxon>Pluteus</taxon>
    </lineage>
</organism>
<keyword evidence="2" id="KW-1185">Reference proteome</keyword>